<dbReference type="EMBL" id="HACG01049077">
    <property type="protein sequence ID" value="CEK95942.1"/>
    <property type="molecule type" value="Transcribed_RNA"/>
</dbReference>
<accession>A0A0B7BUB8</accession>
<dbReference type="AlphaFoldDB" id="A0A0B7BUB8"/>
<evidence type="ECO:0000313" key="1">
    <source>
        <dbReference type="EMBL" id="CEK95941.1"/>
    </source>
</evidence>
<proteinExistence type="predicted"/>
<reference evidence="1" key="1">
    <citation type="submission" date="2014-12" db="EMBL/GenBank/DDBJ databases">
        <title>Insight into the proteome of Arion vulgaris.</title>
        <authorList>
            <person name="Aradska J."/>
            <person name="Bulat T."/>
            <person name="Smidak R."/>
            <person name="Sarate P."/>
            <person name="Gangsoo J."/>
            <person name="Sialana F."/>
            <person name="Bilban M."/>
            <person name="Lubec G."/>
        </authorList>
    </citation>
    <scope>NUCLEOTIDE SEQUENCE</scope>
    <source>
        <tissue evidence="1">Skin</tissue>
    </source>
</reference>
<evidence type="ECO:0000313" key="2">
    <source>
        <dbReference type="EMBL" id="CEK95942.1"/>
    </source>
</evidence>
<name>A0A0B7BUB8_9EUPU</name>
<organism evidence="1">
    <name type="scientific">Arion vulgaris</name>
    <dbReference type="NCBI Taxonomy" id="1028688"/>
    <lineage>
        <taxon>Eukaryota</taxon>
        <taxon>Metazoa</taxon>
        <taxon>Spiralia</taxon>
        <taxon>Lophotrochozoa</taxon>
        <taxon>Mollusca</taxon>
        <taxon>Gastropoda</taxon>
        <taxon>Heterobranchia</taxon>
        <taxon>Euthyneura</taxon>
        <taxon>Panpulmonata</taxon>
        <taxon>Eupulmonata</taxon>
        <taxon>Stylommatophora</taxon>
        <taxon>Helicina</taxon>
        <taxon>Arionoidea</taxon>
        <taxon>Arionidae</taxon>
        <taxon>Arion</taxon>
    </lineage>
</organism>
<protein>
    <submittedName>
        <fullName evidence="1">Uncharacterized protein</fullName>
    </submittedName>
</protein>
<gene>
    <name evidence="1" type="primary">ORF209619</name>
    <name evidence="2" type="synonym">ORF209623</name>
</gene>
<sequence length="51" mass="5625">MTRTLSNSYLFDVSIIKGMVNFIGNNSDTCCLTPSFRGSLLIDPLLIICPE</sequence>
<dbReference type="EMBL" id="HACG01049076">
    <property type="protein sequence ID" value="CEK95941.1"/>
    <property type="molecule type" value="Transcribed_RNA"/>
</dbReference>